<gene>
    <name evidence="1" type="ORF">ACFQ4G_21390</name>
</gene>
<accession>A0ABW3X3N7</accession>
<organism evidence="1 2">
    <name type="scientific">Methylobacterium marchantiae</name>
    <dbReference type="NCBI Taxonomy" id="600331"/>
    <lineage>
        <taxon>Bacteria</taxon>
        <taxon>Pseudomonadati</taxon>
        <taxon>Pseudomonadota</taxon>
        <taxon>Alphaproteobacteria</taxon>
        <taxon>Hyphomicrobiales</taxon>
        <taxon>Methylobacteriaceae</taxon>
        <taxon>Methylobacterium</taxon>
    </lineage>
</organism>
<name>A0ABW3X3N7_9HYPH</name>
<reference evidence="2" key="1">
    <citation type="journal article" date="2019" name="Int. J. Syst. Evol. Microbiol.">
        <title>The Global Catalogue of Microorganisms (GCM) 10K type strain sequencing project: providing services to taxonomists for standard genome sequencing and annotation.</title>
        <authorList>
            <consortium name="The Broad Institute Genomics Platform"/>
            <consortium name="The Broad Institute Genome Sequencing Center for Infectious Disease"/>
            <person name="Wu L."/>
            <person name="Ma J."/>
        </authorList>
    </citation>
    <scope>NUCLEOTIDE SEQUENCE [LARGE SCALE GENOMIC DNA]</scope>
    <source>
        <strain evidence="2">CCUG 56108</strain>
    </source>
</reference>
<dbReference type="EMBL" id="JBHTND010000054">
    <property type="protein sequence ID" value="MFD1304116.1"/>
    <property type="molecule type" value="Genomic_DNA"/>
</dbReference>
<comment type="caution">
    <text evidence="1">The sequence shown here is derived from an EMBL/GenBank/DDBJ whole genome shotgun (WGS) entry which is preliminary data.</text>
</comment>
<dbReference type="RefSeq" id="WP_238209292.1">
    <property type="nucleotide sequence ID" value="NZ_JBHTND010000054.1"/>
</dbReference>
<keyword evidence="2" id="KW-1185">Reference proteome</keyword>
<protein>
    <submittedName>
        <fullName evidence="1">Uncharacterized protein</fullName>
    </submittedName>
</protein>
<evidence type="ECO:0000313" key="1">
    <source>
        <dbReference type="EMBL" id="MFD1304116.1"/>
    </source>
</evidence>
<proteinExistence type="predicted"/>
<evidence type="ECO:0000313" key="2">
    <source>
        <dbReference type="Proteomes" id="UP001597176"/>
    </source>
</evidence>
<sequence>MDAVADPILAVIADHRAADDALTLILENLDEDDEEAMRAHNRAADRCLAARRAMNDMSPVTMGGLQALVAHYVRYQEYTEGFELIAAVLEGCESTLHFSALQGGKAELHEQVVSANRPSVFEAISAHRAAYDAFQVAPDENVDLDAALDAQSAMQTALIEMLTTPCVSRPDALALRSHLQWWLADEAESAADYQPAYAIAQARAAELTMLLNGGVP</sequence>
<dbReference type="Proteomes" id="UP001597176">
    <property type="component" value="Unassembled WGS sequence"/>
</dbReference>